<protein>
    <submittedName>
        <fullName evidence="5">Winged helix-turn-helix transcriptional regulator</fullName>
    </submittedName>
</protein>
<dbReference type="Gene3D" id="1.10.10.10">
    <property type="entry name" value="Winged helix-like DNA-binding domain superfamily/Winged helix DNA-binding domain"/>
    <property type="match status" value="1"/>
</dbReference>
<organism evidence="5 6">
    <name type="scientific">Paenibacillus hodogayensis</name>
    <dbReference type="NCBI Taxonomy" id="279208"/>
    <lineage>
        <taxon>Bacteria</taxon>
        <taxon>Bacillati</taxon>
        <taxon>Bacillota</taxon>
        <taxon>Bacilli</taxon>
        <taxon>Bacillales</taxon>
        <taxon>Paenibacillaceae</taxon>
        <taxon>Paenibacillus</taxon>
    </lineage>
</organism>
<feature type="domain" description="HTH hxlR-type" evidence="4">
    <location>
        <begin position="16"/>
        <end position="115"/>
    </location>
</feature>
<accession>A0ABV5VYI3</accession>
<evidence type="ECO:0000256" key="3">
    <source>
        <dbReference type="ARBA" id="ARBA00023163"/>
    </source>
</evidence>
<dbReference type="RefSeq" id="WP_344901585.1">
    <property type="nucleotide sequence ID" value="NZ_BAAAYO010000001.1"/>
</dbReference>
<dbReference type="PROSITE" id="PS51118">
    <property type="entry name" value="HTH_HXLR"/>
    <property type="match status" value="1"/>
</dbReference>
<sequence>MEQHEQRPAQKQAGTCPVELAVQLIGGKWKIVILHHLAVNGTKRFNELRRIFPDATQRTLTRQLRELEQDGLITRKIYSEIPPKVEYTISDMGQSLIPLLSHLEEWGLAMIERGRDREAKTIEETSNG</sequence>
<keyword evidence="2" id="KW-0238">DNA-binding</keyword>
<evidence type="ECO:0000313" key="5">
    <source>
        <dbReference type="EMBL" id="MFB9753374.1"/>
    </source>
</evidence>
<dbReference type="InterPro" id="IPR002577">
    <property type="entry name" value="HTH_HxlR"/>
</dbReference>
<keyword evidence="3" id="KW-0804">Transcription</keyword>
<reference evidence="5 6" key="1">
    <citation type="submission" date="2024-09" db="EMBL/GenBank/DDBJ databases">
        <authorList>
            <person name="Sun Q."/>
            <person name="Mori K."/>
        </authorList>
    </citation>
    <scope>NUCLEOTIDE SEQUENCE [LARGE SCALE GENOMIC DNA]</scope>
    <source>
        <strain evidence="5 6">JCM 12520</strain>
    </source>
</reference>
<keyword evidence="1" id="KW-0805">Transcription regulation</keyword>
<comment type="caution">
    <text evidence="5">The sequence shown here is derived from an EMBL/GenBank/DDBJ whole genome shotgun (WGS) entry which is preliminary data.</text>
</comment>
<dbReference type="SUPFAM" id="SSF46785">
    <property type="entry name" value="Winged helix' DNA-binding domain"/>
    <property type="match status" value="1"/>
</dbReference>
<name>A0ABV5VYI3_9BACL</name>
<evidence type="ECO:0000259" key="4">
    <source>
        <dbReference type="PROSITE" id="PS51118"/>
    </source>
</evidence>
<evidence type="ECO:0000256" key="1">
    <source>
        <dbReference type="ARBA" id="ARBA00023015"/>
    </source>
</evidence>
<dbReference type="EMBL" id="JBHMAG010000012">
    <property type="protein sequence ID" value="MFB9753374.1"/>
    <property type="molecule type" value="Genomic_DNA"/>
</dbReference>
<dbReference type="Pfam" id="PF01638">
    <property type="entry name" value="HxlR"/>
    <property type="match status" value="1"/>
</dbReference>
<dbReference type="InterPro" id="IPR036390">
    <property type="entry name" value="WH_DNA-bd_sf"/>
</dbReference>
<dbReference type="PANTHER" id="PTHR33204">
    <property type="entry name" value="TRANSCRIPTIONAL REGULATOR, MARR FAMILY"/>
    <property type="match status" value="1"/>
</dbReference>
<keyword evidence="6" id="KW-1185">Reference proteome</keyword>
<proteinExistence type="predicted"/>
<evidence type="ECO:0000256" key="2">
    <source>
        <dbReference type="ARBA" id="ARBA00023125"/>
    </source>
</evidence>
<dbReference type="Proteomes" id="UP001589619">
    <property type="component" value="Unassembled WGS sequence"/>
</dbReference>
<gene>
    <name evidence="5" type="ORF">ACFFNY_17555</name>
</gene>
<evidence type="ECO:0000313" key="6">
    <source>
        <dbReference type="Proteomes" id="UP001589619"/>
    </source>
</evidence>
<dbReference type="InterPro" id="IPR036388">
    <property type="entry name" value="WH-like_DNA-bd_sf"/>
</dbReference>
<dbReference type="PANTHER" id="PTHR33204:SF29">
    <property type="entry name" value="TRANSCRIPTIONAL REGULATOR"/>
    <property type="match status" value="1"/>
</dbReference>